<proteinExistence type="predicted"/>
<name>A0A2G5S8Q9_9PELO</name>
<keyword evidence="2" id="KW-1185">Reference proteome</keyword>
<dbReference type="EMBL" id="PDUG01000082">
    <property type="protein sequence ID" value="PIC11468.1"/>
    <property type="molecule type" value="Genomic_DNA"/>
</dbReference>
<sequence>MTMRANSMITPLCYQLITSHNSIDTFYGHFRTKESKTPEPVRRLNSVHHVTMSMADIRIKGVIRIRIKGVIRIRIKNVIISQQLNSGAFKRGHRSYNRAPHTYHS</sequence>
<comment type="caution">
    <text evidence="1">The sequence shown here is derived from an EMBL/GenBank/DDBJ whole genome shotgun (WGS) entry which is preliminary data.</text>
</comment>
<evidence type="ECO:0000313" key="1">
    <source>
        <dbReference type="EMBL" id="PIC11468.1"/>
    </source>
</evidence>
<dbReference type="Proteomes" id="UP000230233">
    <property type="component" value="Unassembled WGS sequence"/>
</dbReference>
<protein>
    <submittedName>
        <fullName evidence="1">Uncharacterized protein</fullName>
    </submittedName>
</protein>
<dbReference type="AlphaFoldDB" id="A0A2G5S8Q9"/>
<reference evidence="2" key="1">
    <citation type="submission" date="2017-10" db="EMBL/GenBank/DDBJ databases">
        <title>Rapid genome shrinkage in a self-fertile nematode reveals novel sperm competition proteins.</title>
        <authorList>
            <person name="Yin D."/>
            <person name="Schwarz E.M."/>
            <person name="Thomas C.G."/>
            <person name="Felde R.L."/>
            <person name="Korf I.F."/>
            <person name="Cutter A.D."/>
            <person name="Schartner C.M."/>
            <person name="Ralston E.J."/>
            <person name="Meyer B.J."/>
            <person name="Haag E.S."/>
        </authorList>
    </citation>
    <scope>NUCLEOTIDE SEQUENCE [LARGE SCALE GENOMIC DNA]</scope>
    <source>
        <strain evidence="2">JU1422</strain>
    </source>
</reference>
<gene>
    <name evidence="1" type="ORF">B9Z55_029067</name>
</gene>
<evidence type="ECO:0000313" key="2">
    <source>
        <dbReference type="Proteomes" id="UP000230233"/>
    </source>
</evidence>
<organism evidence="1 2">
    <name type="scientific">Caenorhabditis nigoni</name>
    <dbReference type="NCBI Taxonomy" id="1611254"/>
    <lineage>
        <taxon>Eukaryota</taxon>
        <taxon>Metazoa</taxon>
        <taxon>Ecdysozoa</taxon>
        <taxon>Nematoda</taxon>
        <taxon>Chromadorea</taxon>
        <taxon>Rhabditida</taxon>
        <taxon>Rhabditina</taxon>
        <taxon>Rhabditomorpha</taxon>
        <taxon>Rhabditoidea</taxon>
        <taxon>Rhabditidae</taxon>
        <taxon>Peloderinae</taxon>
        <taxon>Caenorhabditis</taxon>
    </lineage>
</organism>
<accession>A0A2G5S8Q9</accession>